<sequence length="693" mass="75633">MSQQGGLLTALRCWPRITTFKREAESASQGPQQRAKHSVVAGAKDALAKLCLACRTELPEAILAFADAVEITSASGKGDEVHFPCPLREQEAVTAIKALEACAAAAIAQLRYGMESKKIRIDVDRVSAFLMSAYLTTLDGMDKADPRIRERIPDTDLNQAQSVLYRRMSANLYRTKNRGEYYHIHGSLDADVTLEMLGLPKNNPSMTDYRSIIDYIESAVMQHSAAELDSLNVAHRQAGIQALTWAQFKATSHGKALLQLPPFTVQPHHPGGENPCSHEQQPIPPLQFPPAPPSSAEPSALHGIKVLELCRIIAGPTIGRSLAAHGAKVLKVTAPHLPDVPFFQLDVNTGKHAIHLDLRNSAADRATFDALLADADVLIDGYRPGALARLGYGPSQLAALAARRGRAFVYVAEDCFGGTGRPGAEWAARRGWQQIADCATGVAWAQGAFMMSDQDRDQDQQEPEPEPVVPPFPMSDYGTGALGSLAALAGLYRRATADHSQGGGSSSSFSSRPVWVWECRTSLCQYDAFLMGLGLLPAGERARLRRAHDNEAGFFALRHSDSVDEVGRRALASMRRAVPYLFDERRMMCEAWSEGFGGWIRWPKEAVQIDGLRVGHVRAARPNGWDKVASWDGWEEEEIGEVRGMQEGEETEKVALVLPGDNGQHSHGACAECTKEERRQTRGRARLVDDLAG</sequence>
<gene>
    <name evidence="3" type="ORF">THITE_2053914</name>
</gene>
<name>G2R8W3_THETT</name>
<dbReference type="SUPFAM" id="SSF89796">
    <property type="entry name" value="CoA-transferase family III (CaiB/BaiF)"/>
    <property type="match status" value="2"/>
</dbReference>
<evidence type="ECO:0000256" key="1">
    <source>
        <dbReference type="ARBA" id="ARBA00008383"/>
    </source>
</evidence>
<dbReference type="Pfam" id="PF02515">
    <property type="entry name" value="CoA_transf_3"/>
    <property type="match status" value="1"/>
</dbReference>
<dbReference type="KEGG" id="ttt:THITE_2053914"/>
<evidence type="ECO:0000313" key="4">
    <source>
        <dbReference type="Proteomes" id="UP000008181"/>
    </source>
</evidence>
<dbReference type="EMBL" id="CP003012">
    <property type="protein sequence ID" value="AEO69413.1"/>
    <property type="molecule type" value="Genomic_DNA"/>
</dbReference>
<evidence type="ECO:0000313" key="3">
    <source>
        <dbReference type="EMBL" id="AEO69413.1"/>
    </source>
</evidence>
<protein>
    <recommendedName>
        <fullName evidence="5">CoA-transferase family III</fullName>
    </recommendedName>
</protein>
<dbReference type="Gene3D" id="3.40.50.10540">
    <property type="entry name" value="Crotonobetainyl-coa:carnitine coa-transferase, domain 1"/>
    <property type="match status" value="1"/>
</dbReference>
<dbReference type="InterPro" id="IPR003673">
    <property type="entry name" value="CoA-Trfase_fam_III"/>
</dbReference>
<dbReference type="GeneID" id="11524481"/>
<evidence type="ECO:0008006" key="5">
    <source>
        <dbReference type="Google" id="ProtNLM"/>
    </source>
</evidence>
<keyword evidence="4" id="KW-1185">Reference proteome</keyword>
<dbReference type="OrthoDB" id="2308815at2759"/>
<dbReference type="eggNOG" id="KOG3957">
    <property type="taxonomic scope" value="Eukaryota"/>
</dbReference>
<dbReference type="InterPro" id="IPR023606">
    <property type="entry name" value="CoA-Trfase_III_dom_1_sf"/>
</dbReference>
<proteinExistence type="inferred from homology"/>
<dbReference type="PANTHER" id="PTHR48229:SF1">
    <property type="entry name" value="ALPHA METHYLACYL-COA RACEMASE-RELATED"/>
    <property type="match status" value="1"/>
</dbReference>
<reference evidence="3 4" key="1">
    <citation type="journal article" date="2011" name="Nat. Biotechnol.">
        <title>Comparative genomic analysis of the thermophilic biomass-degrading fungi Myceliophthora thermophila and Thielavia terrestris.</title>
        <authorList>
            <person name="Berka R.M."/>
            <person name="Grigoriev I.V."/>
            <person name="Otillar R."/>
            <person name="Salamov A."/>
            <person name="Grimwood J."/>
            <person name="Reid I."/>
            <person name="Ishmael N."/>
            <person name="John T."/>
            <person name="Darmond C."/>
            <person name="Moisan M.-C."/>
            <person name="Henrissat B."/>
            <person name="Coutinho P.M."/>
            <person name="Lombard V."/>
            <person name="Natvig D.O."/>
            <person name="Lindquist E."/>
            <person name="Schmutz J."/>
            <person name="Lucas S."/>
            <person name="Harris P."/>
            <person name="Powlowski J."/>
            <person name="Bellemare A."/>
            <person name="Taylor D."/>
            <person name="Butler G."/>
            <person name="de Vries R.P."/>
            <person name="Allijn I.E."/>
            <person name="van den Brink J."/>
            <person name="Ushinsky S."/>
            <person name="Storms R."/>
            <person name="Powell A.J."/>
            <person name="Paulsen I.T."/>
            <person name="Elbourne L.D.H."/>
            <person name="Baker S.E."/>
            <person name="Magnuson J."/>
            <person name="LaBoissiere S."/>
            <person name="Clutterbuck A.J."/>
            <person name="Martinez D."/>
            <person name="Wogulis M."/>
            <person name="de Leon A.L."/>
            <person name="Rey M.W."/>
            <person name="Tsang A."/>
        </authorList>
    </citation>
    <scope>NUCLEOTIDE SEQUENCE [LARGE SCALE GENOMIC DNA]</scope>
    <source>
        <strain evidence="4">ATCC 38088 / NRRL 8126</strain>
    </source>
</reference>
<dbReference type="InterPro" id="IPR052985">
    <property type="entry name" value="CoA-trans_III_biosynth/detox"/>
</dbReference>
<dbReference type="Proteomes" id="UP000008181">
    <property type="component" value="Chromosome 4"/>
</dbReference>
<comment type="similarity">
    <text evidence="1">Belongs to the CoA-transferase III family.</text>
</comment>
<feature type="compositionally biased region" description="Pro residues" evidence="2">
    <location>
        <begin position="282"/>
        <end position="295"/>
    </location>
</feature>
<feature type="region of interest" description="Disordered" evidence="2">
    <location>
        <begin position="659"/>
        <end position="693"/>
    </location>
</feature>
<feature type="compositionally biased region" description="Basic and acidic residues" evidence="2">
    <location>
        <begin position="673"/>
        <end position="693"/>
    </location>
</feature>
<organism evidence="3 4">
    <name type="scientific">Thermothielavioides terrestris (strain ATCC 38088 / NRRL 8126)</name>
    <name type="common">Thielavia terrestris</name>
    <dbReference type="NCBI Taxonomy" id="578455"/>
    <lineage>
        <taxon>Eukaryota</taxon>
        <taxon>Fungi</taxon>
        <taxon>Dikarya</taxon>
        <taxon>Ascomycota</taxon>
        <taxon>Pezizomycotina</taxon>
        <taxon>Sordariomycetes</taxon>
        <taxon>Sordariomycetidae</taxon>
        <taxon>Sordariales</taxon>
        <taxon>Chaetomiaceae</taxon>
        <taxon>Thermothielavioides</taxon>
        <taxon>Thermothielavioides terrestris</taxon>
    </lineage>
</organism>
<accession>G2R8W3</accession>
<dbReference type="STRING" id="578455.G2R8W3"/>
<dbReference type="HOGENOM" id="CLU_021588_1_1_1"/>
<dbReference type="GO" id="GO:0003824">
    <property type="term" value="F:catalytic activity"/>
    <property type="evidence" value="ECO:0007669"/>
    <property type="project" value="InterPro"/>
</dbReference>
<evidence type="ECO:0000256" key="2">
    <source>
        <dbReference type="SAM" id="MobiDB-lite"/>
    </source>
</evidence>
<dbReference type="PANTHER" id="PTHR48229">
    <property type="entry name" value="CAIB/BAIF FAMILY ENZYME (AFU_ORTHOLOGUE AFUA_1G05360)-RELATED"/>
    <property type="match status" value="1"/>
</dbReference>
<feature type="region of interest" description="Disordered" evidence="2">
    <location>
        <begin position="264"/>
        <end position="297"/>
    </location>
</feature>
<dbReference type="AlphaFoldDB" id="G2R8W3"/>
<dbReference type="RefSeq" id="XP_003655749.1">
    <property type="nucleotide sequence ID" value="XM_003655701.1"/>
</dbReference>